<dbReference type="RefSeq" id="WP_275712041.1">
    <property type="nucleotide sequence ID" value="NZ_JAKLTN010000004.1"/>
</dbReference>
<dbReference type="Gene3D" id="1.20.120.160">
    <property type="entry name" value="HPT domain"/>
    <property type="match status" value="1"/>
</dbReference>
<evidence type="ECO:0000313" key="17">
    <source>
        <dbReference type="Proteomes" id="UP001165384"/>
    </source>
</evidence>
<dbReference type="InterPro" id="IPR008207">
    <property type="entry name" value="Sig_transdc_His_kin_Hpt_dom"/>
</dbReference>
<dbReference type="Proteomes" id="UP001165384">
    <property type="component" value="Unassembled WGS sequence"/>
</dbReference>
<evidence type="ECO:0000256" key="11">
    <source>
        <dbReference type="ARBA" id="ARBA00023136"/>
    </source>
</evidence>
<evidence type="ECO:0000256" key="1">
    <source>
        <dbReference type="ARBA" id="ARBA00000085"/>
    </source>
</evidence>
<keyword evidence="9" id="KW-1133">Transmembrane helix</keyword>
<evidence type="ECO:0000256" key="8">
    <source>
        <dbReference type="ARBA" id="ARBA00022840"/>
    </source>
</evidence>
<dbReference type="InterPro" id="IPR004358">
    <property type="entry name" value="Sig_transdc_His_kin-like_C"/>
</dbReference>
<dbReference type="SMART" id="SM00387">
    <property type="entry name" value="HATPase_c"/>
    <property type="match status" value="1"/>
</dbReference>
<keyword evidence="11" id="KW-0472">Membrane</keyword>
<evidence type="ECO:0000256" key="7">
    <source>
        <dbReference type="ARBA" id="ARBA00022741"/>
    </source>
</evidence>
<keyword evidence="5 12" id="KW-0597">Phosphoprotein</keyword>
<dbReference type="Pfam" id="PF00072">
    <property type="entry name" value="Response_reg"/>
    <property type="match status" value="1"/>
</dbReference>
<dbReference type="SMART" id="SM00388">
    <property type="entry name" value="HisKA"/>
    <property type="match status" value="1"/>
</dbReference>
<gene>
    <name evidence="16" type="ORF">LZ012_16770</name>
</gene>
<evidence type="ECO:0000259" key="14">
    <source>
        <dbReference type="PROSITE" id="PS50109"/>
    </source>
</evidence>
<keyword evidence="8 16" id="KW-0067">ATP-binding</keyword>
<evidence type="ECO:0000256" key="9">
    <source>
        <dbReference type="ARBA" id="ARBA00022989"/>
    </source>
</evidence>
<dbReference type="SUPFAM" id="SSF47226">
    <property type="entry name" value="Histidine-containing phosphotransfer domain, HPT domain"/>
    <property type="match status" value="1"/>
</dbReference>
<feature type="domain" description="Histidine kinase" evidence="14">
    <location>
        <begin position="40"/>
        <end position="256"/>
    </location>
</feature>
<organism evidence="16 17">
    <name type="scientific">Dechloromonas hankyongensis</name>
    <dbReference type="NCBI Taxonomy" id="2908002"/>
    <lineage>
        <taxon>Bacteria</taxon>
        <taxon>Pseudomonadati</taxon>
        <taxon>Pseudomonadota</taxon>
        <taxon>Betaproteobacteria</taxon>
        <taxon>Rhodocyclales</taxon>
        <taxon>Azonexaceae</taxon>
        <taxon>Dechloromonas</taxon>
    </lineage>
</organism>
<dbReference type="CDD" id="cd00082">
    <property type="entry name" value="HisKA"/>
    <property type="match status" value="1"/>
</dbReference>
<evidence type="ECO:0000256" key="10">
    <source>
        <dbReference type="ARBA" id="ARBA00023012"/>
    </source>
</evidence>
<reference evidence="16" key="1">
    <citation type="submission" date="2022-01" db="EMBL/GenBank/DDBJ databases">
        <authorList>
            <person name="Jo J.-H."/>
            <person name="Im W.-T."/>
        </authorList>
    </citation>
    <scope>NUCLEOTIDE SEQUENCE</scope>
    <source>
        <strain evidence="16">XY25</strain>
    </source>
</reference>
<evidence type="ECO:0000256" key="13">
    <source>
        <dbReference type="SAM" id="MobiDB-lite"/>
    </source>
</evidence>
<sequence length="552" mass="58970">MYGISTTPNRSTAGRLPRATAPPPTDPRHSAAASHDALAAMSHELRTPLNIVVNLIDLLQQTRPTPEQHEYLELLKIAGSSLLAAVNGVLEFARIDAGQYEIEVHPFPLRALLRDTLRLLAVKASAKGLALRGEIAPEVPDTLLGDPLRLRQILVNLIGNAIKFTEHGEITVRVALQAGTGDDVSCRFSVSDQGIGIAPEQQAAIFAPYRRIEGGSARPVDGCGLGLAISARLVEMMNGNIWVDSAPGQGSTFHFTACFGYDAAAADTPPEPAPLSAPAPHFAPAPGAARRPTILLVEDNPTNRRLTGIVLEKAGYRVLLAASAAAACACLERERLDAVLMDVQLPDGDGFQATAAIRRREAAHGGHVPIIALTARTLSGDSARCLHAGMDAYLAKPVEPASLLAILHHITSQQTATGRPRRPAVVDRRTLLGRVDGDRRLLREVRDLFLRDCARLLARVRSLAGRDDERLAAALHTLRGMCQSLAAPAAIAAVCALEDSPPGSRQFAGRLARLEFEIRRLRLDLLVLAGAGRRLRYHLARRGTADGEGAPG</sequence>
<evidence type="ECO:0000259" key="15">
    <source>
        <dbReference type="PROSITE" id="PS50110"/>
    </source>
</evidence>
<feature type="compositionally biased region" description="Polar residues" evidence="13">
    <location>
        <begin position="1"/>
        <end position="11"/>
    </location>
</feature>
<dbReference type="InterPro" id="IPR036641">
    <property type="entry name" value="HPT_dom_sf"/>
</dbReference>
<evidence type="ECO:0000313" key="16">
    <source>
        <dbReference type="EMBL" id="MCG2578653.1"/>
    </source>
</evidence>
<feature type="modified residue" description="4-aspartylphosphate" evidence="12">
    <location>
        <position position="342"/>
    </location>
</feature>
<comment type="catalytic activity">
    <reaction evidence="1">
        <text>ATP + protein L-histidine = ADP + protein N-phospho-L-histidine.</text>
        <dbReference type="EC" id="2.7.13.3"/>
    </reaction>
</comment>
<dbReference type="SUPFAM" id="SSF52172">
    <property type="entry name" value="CheY-like"/>
    <property type="match status" value="1"/>
</dbReference>
<feature type="region of interest" description="Disordered" evidence="13">
    <location>
        <begin position="1"/>
        <end position="34"/>
    </location>
</feature>
<comment type="subcellular location">
    <subcellularLocation>
        <location evidence="2">Cell membrane</location>
        <topology evidence="2">Multi-pass membrane protein</topology>
    </subcellularLocation>
</comment>
<keyword evidence="7" id="KW-0547">Nucleotide-binding</keyword>
<dbReference type="InterPro" id="IPR036097">
    <property type="entry name" value="HisK_dim/P_sf"/>
</dbReference>
<dbReference type="InterPro" id="IPR003594">
    <property type="entry name" value="HATPase_dom"/>
</dbReference>
<dbReference type="SUPFAM" id="SSF47384">
    <property type="entry name" value="Homodimeric domain of signal transducing histidine kinase"/>
    <property type="match status" value="1"/>
</dbReference>
<dbReference type="InterPro" id="IPR011006">
    <property type="entry name" value="CheY-like_superfamily"/>
</dbReference>
<evidence type="ECO:0000256" key="4">
    <source>
        <dbReference type="ARBA" id="ARBA00022475"/>
    </source>
</evidence>
<dbReference type="InterPro" id="IPR036890">
    <property type="entry name" value="HATPase_C_sf"/>
</dbReference>
<dbReference type="PANTHER" id="PTHR45339">
    <property type="entry name" value="HYBRID SIGNAL TRANSDUCTION HISTIDINE KINASE J"/>
    <property type="match status" value="1"/>
</dbReference>
<accession>A0ABS9K660</accession>
<dbReference type="InterPro" id="IPR005467">
    <property type="entry name" value="His_kinase_dom"/>
</dbReference>
<dbReference type="CDD" id="cd16922">
    <property type="entry name" value="HATPase_EvgS-ArcB-TorS-like"/>
    <property type="match status" value="1"/>
</dbReference>
<dbReference type="SMART" id="SM00448">
    <property type="entry name" value="REC"/>
    <property type="match status" value="1"/>
</dbReference>
<dbReference type="Pfam" id="PF01627">
    <property type="entry name" value="Hpt"/>
    <property type="match status" value="1"/>
</dbReference>
<evidence type="ECO:0000256" key="6">
    <source>
        <dbReference type="ARBA" id="ARBA00022692"/>
    </source>
</evidence>
<keyword evidence="10" id="KW-0902">Two-component regulatory system</keyword>
<keyword evidence="4" id="KW-1003">Cell membrane</keyword>
<dbReference type="InterPro" id="IPR001789">
    <property type="entry name" value="Sig_transdc_resp-reg_receiver"/>
</dbReference>
<evidence type="ECO:0000256" key="2">
    <source>
        <dbReference type="ARBA" id="ARBA00004651"/>
    </source>
</evidence>
<dbReference type="SUPFAM" id="SSF55874">
    <property type="entry name" value="ATPase domain of HSP90 chaperone/DNA topoisomerase II/histidine kinase"/>
    <property type="match status" value="1"/>
</dbReference>
<dbReference type="EC" id="2.7.13.3" evidence="3"/>
<dbReference type="PROSITE" id="PS50110">
    <property type="entry name" value="RESPONSE_REGULATORY"/>
    <property type="match status" value="1"/>
</dbReference>
<evidence type="ECO:0000256" key="12">
    <source>
        <dbReference type="PROSITE-ProRule" id="PRU00169"/>
    </source>
</evidence>
<evidence type="ECO:0000256" key="3">
    <source>
        <dbReference type="ARBA" id="ARBA00012438"/>
    </source>
</evidence>
<dbReference type="PROSITE" id="PS50109">
    <property type="entry name" value="HIS_KIN"/>
    <property type="match status" value="1"/>
</dbReference>
<feature type="domain" description="Response regulatory" evidence="15">
    <location>
        <begin position="293"/>
        <end position="411"/>
    </location>
</feature>
<protein>
    <recommendedName>
        <fullName evidence="3">histidine kinase</fullName>
        <ecNumber evidence="3">2.7.13.3</ecNumber>
    </recommendedName>
</protein>
<comment type="caution">
    <text evidence="16">The sequence shown here is derived from an EMBL/GenBank/DDBJ whole genome shotgun (WGS) entry which is preliminary data.</text>
</comment>
<dbReference type="Gene3D" id="3.30.565.10">
    <property type="entry name" value="Histidine kinase-like ATPase, C-terminal domain"/>
    <property type="match status" value="1"/>
</dbReference>
<name>A0ABS9K660_9RHOO</name>
<dbReference type="PANTHER" id="PTHR45339:SF1">
    <property type="entry name" value="HYBRID SIGNAL TRANSDUCTION HISTIDINE KINASE J"/>
    <property type="match status" value="1"/>
</dbReference>
<keyword evidence="17" id="KW-1185">Reference proteome</keyword>
<evidence type="ECO:0000256" key="5">
    <source>
        <dbReference type="ARBA" id="ARBA00022553"/>
    </source>
</evidence>
<dbReference type="Pfam" id="PF00512">
    <property type="entry name" value="HisKA"/>
    <property type="match status" value="1"/>
</dbReference>
<dbReference type="GO" id="GO:0005524">
    <property type="term" value="F:ATP binding"/>
    <property type="evidence" value="ECO:0007669"/>
    <property type="project" value="UniProtKB-KW"/>
</dbReference>
<dbReference type="EMBL" id="JAKLTN010000004">
    <property type="protein sequence ID" value="MCG2578653.1"/>
    <property type="molecule type" value="Genomic_DNA"/>
</dbReference>
<proteinExistence type="predicted"/>
<dbReference type="CDD" id="cd17546">
    <property type="entry name" value="REC_hyHK_CKI1_RcsC-like"/>
    <property type="match status" value="1"/>
</dbReference>
<dbReference type="PRINTS" id="PR00344">
    <property type="entry name" value="BCTRLSENSOR"/>
</dbReference>
<dbReference type="InterPro" id="IPR003661">
    <property type="entry name" value="HisK_dim/P_dom"/>
</dbReference>
<dbReference type="Gene3D" id="3.40.50.2300">
    <property type="match status" value="1"/>
</dbReference>
<dbReference type="Gene3D" id="1.10.287.130">
    <property type="match status" value="1"/>
</dbReference>
<dbReference type="Pfam" id="PF02518">
    <property type="entry name" value="HATPase_c"/>
    <property type="match status" value="1"/>
</dbReference>
<keyword evidence="6" id="KW-0812">Transmembrane</keyword>